<feature type="region of interest" description="Disordered" evidence="1">
    <location>
        <begin position="382"/>
        <end position="511"/>
    </location>
</feature>
<dbReference type="InterPro" id="IPR000719">
    <property type="entry name" value="Prot_kinase_dom"/>
</dbReference>
<sequence>MDSTVSGAPAPPSRVMLRYPKGEVINGRISVWQLAPKSLGAGSLSSVRKCQDINTGLLAVAKVTDLSPGGTHVNQKLYALRELGTLSHLMTIPHPNIVKIYDVALVGDTAYLIQERVEGIELFDYLTKQGGRIPVHKVRYITAQLLSALHFIHSHHVLHRDLKLDNVLVDPRTLHVTLIDFNLACFYSDNSELTEPVGCINYSSPQILEAALMSRPYKAVLGWSDLWALGVTVFGLLCGYFPFRSERALGLYAEHLALKEKPLKFSETFNVHPAAKSFVQSILTLDSFGKISAASLLAHPFITGAAFASLDVSEIEHALVAQTLRNAMAYSRIFHPHDHLVSTSADISSPDLAVQGRAVYTLLHKTLPFGNLFGKPWIRSDEESDLRERSPSEETLVDGEDDAHSVGKTSKDESDRSSDARPAFRPDRPSFGRPKRPAEVEVTKQKSEEELPRKSMEHPWKRWGASRTSSDSAARPSLEGNNATSASWSPSSDKTRPPTRLASWIRDIVSK</sequence>
<dbReference type="PANTHER" id="PTHR24347">
    <property type="entry name" value="SERINE/THREONINE-PROTEIN KINASE"/>
    <property type="match status" value="1"/>
</dbReference>
<protein>
    <submittedName>
        <fullName evidence="3">Kinase-like protein</fullName>
    </submittedName>
</protein>
<dbReference type="PROSITE" id="PS00108">
    <property type="entry name" value="PROTEIN_KINASE_ST"/>
    <property type="match status" value="1"/>
</dbReference>
<dbReference type="GO" id="GO:0005524">
    <property type="term" value="F:ATP binding"/>
    <property type="evidence" value="ECO:0007669"/>
    <property type="project" value="InterPro"/>
</dbReference>
<evidence type="ECO:0000313" key="3">
    <source>
        <dbReference type="EMBL" id="KXS16835.1"/>
    </source>
</evidence>
<evidence type="ECO:0000313" key="4">
    <source>
        <dbReference type="Proteomes" id="UP000070544"/>
    </source>
</evidence>
<feature type="compositionally biased region" description="Polar residues" evidence="1">
    <location>
        <begin position="479"/>
        <end position="492"/>
    </location>
</feature>
<name>A0A139AK86_GONPJ</name>
<dbReference type="GO" id="GO:0004672">
    <property type="term" value="F:protein kinase activity"/>
    <property type="evidence" value="ECO:0007669"/>
    <property type="project" value="InterPro"/>
</dbReference>
<feature type="compositionally biased region" description="Basic and acidic residues" evidence="1">
    <location>
        <begin position="382"/>
        <end position="392"/>
    </location>
</feature>
<feature type="domain" description="Protein kinase" evidence="2">
    <location>
        <begin position="33"/>
        <end position="302"/>
    </location>
</feature>
<keyword evidence="3" id="KW-0418">Kinase</keyword>
<dbReference type="InterPro" id="IPR011009">
    <property type="entry name" value="Kinase-like_dom_sf"/>
</dbReference>
<gene>
    <name evidence="3" type="ORF">M427DRAFT_30944</name>
</gene>
<reference evidence="3 4" key="1">
    <citation type="journal article" date="2015" name="Genome Biol. Evol.">
        <title>Phylogenomic analyses indicate that early fungi evolved digesting cell walls of algal ancestors of land plants.</title>
        <authorList>
            <person name="Chang Y."/>
            <person name="Wang S."/>
            <person name="Sekimoto S."/>
            <person name="Aerts A.L."/>
            <person name="Choi C."/>
            <person name="Clum A."/>
            <person name="LaButti K.M."/>
            <person name="Lindquist E.A."/>
            <person name="Yee Ngan C."/>
            <person name="Ohm R.A."/>
            <person name="Salamov A.A."/>
            <person name="Grigoriev I.V."/>
            <person name="Spatafora J.W."/>
            <person name="Berbee M.L."/>
        </authorList>
    </citation>
    <scope>NUCLEOTIDE SEQUENCE [LARGE SCALE GENOMIC DNA]</scope>
    <source>
        <strain evidence="3 4">JEL478</strain>
    </source>
</reference>
<evidence type="ECO:0000259" key="2">
    <source>
        <dbReference type="PROSITE" id="PS50011"/>
    </source>
</evidence>
<dbReference type="OrthoDB" id="4062651at2759"/>
<accession>A0A139AK86</accession>
<dbReference type="PROSITE" id="PS50011">
    <property type="entry name" value="PROTEIN_KINASE_DOM"/>
    <property type="match status" value="1"/>
</dbReference>
<dbReference type="Gene3D" id="1.10.510.10">
    <property type="entry name" value="Transferase(Phosphotransferase) domain 1"/>
    <property type="match status" value="1"/>
</dbReference>
<dbReference type="Pfam" id="PF00069">
    <property type="entry name" value="Pkinase"/>
    <property type="match status" value="1"/>
</dbReference>
<proteinExistence type="predicted"/>
<dbReference type="STRING" id="1344416.A0A139AK86"/>
<dbReference type="AlphaFoldDB" id="A0A139AK86"/>
<dbReference type="EMBL" id="KQ965750">
    <property type="protein sequence ID" value="KXS16835.1"/>
    <property type="molecule type" value="Genomic_DNA"/>
</dbReference>
<organism evidence="3 4">
    <name type="scientific">Gonapodya prolifera (strain JEL478)</name>
    <name type="common">Monoblepharis prolifera</name>
    <dbReference type="NCBI Taxonomy" id="1344416"/>
    <lineage>
        <taxon>Eukaryota</taxon>
        <taxon>Fungi</taxon>
        <taxon>Fungi incertae sedis</taxon>
        <taxon>Chytridiomycota</taxon>
        <taxon>Chytridiomycota incertae sedis</taxon>
        <taxon>Monoblepharidomycetes</taxon>
        <taxon>Monoblepharidales</taxon>
        <taxon>Gonapodyaceae</taxon>
        <taxon>Gonapodya</taxon>
    </lineage>
</organism>
<evidence type="ECO:0000256" key="1">
    <source>
        <dbReference type="SAM" id="MobiDB-lite"/>
    </source>
</evidence>
<keyword evidence="3" id="KW-0808">Transferase</keyword>
<dbReference type="SMART" id="SM00220">
    <property type="entry name" value="S_TKc"/>
    <property type="match status" value="1"/>
</dbReference>
<feature type="compositionally biased region" description="Basic and acidic residues" evidence="1">
    <location>
        <begin position="402"/>
        <end position="460"/>
    </location>
</feature>
<dbReference type="InterPro" id="IPR008271">
    <property type="entry name" value="Ser/Thr_kinase_AS"/>
</dbReference>
<dbReference type="Proteomes" id="UP000070544">
    <property type="component" value="Unassembled WGS sequence"/>
</dbReference>
<keyword evidence="4" id="KW-1185">Reference proteome</keyword>
<dbReference type="SUPFAM" id="SSF56112">
    <property type="entry name" value="Protein kinase-like (PK-like)"/>
    <property type="match status" value="1"/>
</dbReference>